<proteinExistence type="predicted"/>
<keyword evidence="3" id="KW-1185">Reference proteome</keyword>
<evidence type="ECO:0000313" key="3">
    <source>
        <dbReference type="Proteomes" id="UP001529510"/>
    </source>
</evidence>
<reference evidence="2 3" key="1">
    <citation type="submission" date="2024-05" db="EMBL/GenBank/DDBJ databases">
        <title>Genome sequencing and assembly of Indian major carp, Cirrhinus mrigala (Hamilton, 1822).</title>
        <authorList>
            <person name="Mohindra V."/>
            <person name="Chowdhury L.M."/>
            <person name="Lal K."/>
            <person name="Jena J.K."/>
        </authorList>
    </citation>
    <scope>NUCLEOTIDE SEQUENCE [LARGE SCALE GENOMIC DNA]</scope>
    <source>
        <strain evidence="2">CM1030</strain>
        <tissue evidence="2">Blood</tissue>
    </source>
</reference>
<dbReference type="EMBL" id="JAMKFB020000262">
    <property type="protein sequence ID" value="KAL0150960.1"/>
    <property type="molecule type" value="Genomic_DNA"/>
</dbReference>
<comment type="caution">
    <text evidence="2">The sequence shown here is derived from an EMBL/GenBank/DDBJ whole genome shotgun (WGS) entry which is preliminary data.</text>
</comment>
<protein>
    <submittedName>
        <fullName evidence="2">Uncharacterized protein</fullName>
    </submittedName>
</protein>
<evidence type="ECO:0000313" key="2">
    <source>
        <dbReference type="EMBL" id="KAL0150960.1"/>
    </source>
</evidence>
<accession>A0ABD0MPR6</accession>
<organism evidence="2 3">
    <name type="scientific">Cirrhinus mrigala</name>
    <name type="common">Mrigala</name>
    <dbReference type="NCBI Taxonomy" id="683832"/>
    <lineage>
        <taxon>Eukaryota</taxon>
        <taxon>Metazoa</taxon>
        <taxon>Chordata</taxon>
        <taxon>Craniata</taxon>
        <taxon>Vertebrata</taxon>
        <taxon>Euteleostomi</taxon>
        <taxon>Actinopterygii</taxon>
        <taxon>Neopterygii</taxon>
        <taxon>Teleostei</taxon>
        <taxon>Ostariophysi</taxon>
        <taxon>Cypriniformes</taxon>
        <taxon>Cyprinidae</taxon>
        <taxon>Labeoninae</taxon>
        <taxon>Labeonini</taxon>
        <taxon>Cirrhinus</taxon>
    </lineage>
</organism>
<sequence>MVGAEGDLGIPMEDNPPGPPGYEGNAAGSGSGSVHIGGPHRPDKDARTTARHLLEHKKKTFGTKPRKDRTSNLCLPCVDNTEEVLQVRDLTNLSYVMYS</sequence>
<feature type="region of interest" description="Disordered" evidence="1">
    <location>
        <begin position="1"/>
        <end position="48"/>
    </location>
</feature>
<name>A0ABD0MPR6_CIRMR</name>
<dbReference type="AlphaFoldDB" id="A0ABD0MPR6"/>
<gene>
    <name evidence="2" type="ORF">M9458_053732</name>
</gene>
<evidence type="ECO:0000256" key="1">
    <source>
        <dbReference type="SAM" id="MobiDB-lite"/>
    </source>
</evidence>
<dbReference type="Proteomes" id="UP001529510">
    <property type="component" value="Unassembled WGS sequence"/>
</dbReference>